<dbReference type="InterPro" id="IPR027417">
    <property type="entry name" value="P-loop_NTPase"/>
</dbReference>
<sequence>MARAKTAPTRPRIIAIANNKGGVGKTTSTINIAGALVLREKRVLIIDLDPQANGSVSLDVVVAADSLGTKLLLQDEQFTIQDCAYDKGAYLDIVPSHRTLVDVQYPLLIEPAGRTRLREKLRTGAKSYDYVLLDCPPDVGSLTQSALIAASDVIVPVDVGYFSIDGLDNMLDLIEQVQHAYSDQLNLLGILVTKFDSRTTLSNDTLAAIRGQKLPLISPPIRVCVEVIRAQMERVPISIYDVDSAAAQDYEAVADSLLPSRQRKRKTTSKVVNLPNRQG</sequence>
<dbReference type="SUPFAM" id="SSF52540">
    <property type="entry name" value="P-loop containing nucleoside triphosphate hydrolases"/>
    <property type="match status" value="1"/>
</dbReference>
<evidence type="ECO:0000313" key="3">
    <source>
        <dbReference type="Proteomes" id="UP000019141"/>
    </source>
</evidence>
<feature type="domain" description="AAA" evidence="1">
    <location>
        <begin position="12"/>
        <end position="186"/>
    </location>
</feature>
<keyword evidence="3" id="KW-1185">Reference proteome</keyword>
<dbReference type="Proteomes" id="UP000019141">
    <property type="component" value="Unassembled WGS sequence"/>
</dbReference>
<dbReference type="CDD" id="cd02042">
    <property type="entry name" value="ParAB_family"/>
    <property type="match status" value="1"/>
</dbReference>
<dbReference type="PATRIC" id="fig|1429438.4.peg.160"/>
<dbReference type="HOGENOM" id="CLU_037612_1_4_7"/>
<reference evidence="2 3" key="1">
    <citation type="journal article" date="2014" name="Nature">
        <title>An environmental bacterial taxon with a large and distinct metabolic repertoire.</title>
        <authorList>
            <person name="Wilson M.C."/>
            <person name="Mori T."/>
            <person name="Ruckert C."/>
            <person name="Uria A.R."/>
            <person name="Helf M.J."/>
            <person name="Takada K."/>
            <person name="Gernert C."/>
            <person name="Steffens U.A."/>
            <person name="Heycke N."/>
            <person name="Schmitt S."/>
            <person name="Rinke C."/>
            <person name="Helfrich E.J."/>
            <person name="Brachmann A.O."/>
            <person name="Gurgui C."/>
            <person name="Wakimoto T."/>
            <person name="Kracht M."/>
            <person name="Crusemann M."/>
            <person name="Hentschel U."/>
            <person name="Abe I."/>
            <person name="Matsunaga S."/>
            <person name="Kalinowski J."/>
            <person name="Takeyama H."/>
            <person name="Piel J."/>
        </authorList>
    </citation>
    <scope>NUCLEOTIDE SEQUENCE [LARGE SCALE GENOMIC DNA]</scope>
    <source>
        <strain evidence="3">TSY1</strain>
        <plasmid evidence="2">pTSY</plasmid>
    </source>
</reference>
<dbReference type="Pfam" id="PF13614">
    <property type="entry name" value="AAA_31"/>
    <property type="match status" value="1"/>
</dbReference>
<dbReference type="PANTHER" id="PTHR13696:SF52">
    <property type="entry name" value="PARA FAMILY PROTEIN CT_582"/>
    <property type="match status" value="1"/>
</dbReference>
<dbReference type="PANTHER" id="PTHR13696">
    <property type="entry name" value="P-LOOP CONTAINING NUCLEOSIDE TRIPHOSPHATE HYDROLASE"/>
    <property type="match status" value="1"/>
</dbReference>
<name>W4M1G6_ENTF1</name>
<gene>
    <name evidence="2" type="ORF">ETSY1_46945</name>
</gene>
<keyword evidence="2" id="KW-0614">Plasmid</keyword>
<proteinExistence type="predicted"/>
<evidence type="ECO:0000313" key="2">
    <source>
        <dbReference type="EMBL" id="ETX03517.1"/>
    </source>
</evidence>
<dbReference type="AlphaFoldDB" id="W4M1G6"/>
<dbReference type="EMBL" id="AZHW01000033">
    <property type="protein sequence ID" value="ETX03517.1"/>
    <property type="molecule type" value="Genomic_DNA"/>
</dbReference>
<comment type="caution">
    <text evidence="2">The sequence shown here is derived from an EMBL/GenBank/DDBJ whole genome shotgun (WGS) entry which is preliminary data.</text>
</comment>
<dbReference type="Gene3D" id="3.40.50.300">
    <property type="entry name" value="P-loop containing nucleotide triphosphate hydrolases"/>
    <property type="match status" value="1"/>
</dbReference>
<dbReference type="InterPro" id="IPR025669">
    <property type="entry name" value="AAA_dom"/>
</dbReference>
<dbReference type="InterPro" id="IPR050678">
    <property type="entry name" value="DNA_Partitioning_ATPase"/>
</dbReference>
<protein>
    <recommendedName>
        <fullName evidence="1">AAA domain-containing protein</fullName>
    </recommendedName>
</protein>
<accession>W4M1G6</accession>
<evidence type="ECO:0000259" key="1">
    <source>
        <dbReference type="Pfam" id="PF13614"/>
    </source>
</evidence>
<geneLocation type="plasmid" evidence="2">
    <name>pTSY</name>
</geneLocation>
<organism evidence="2 3">
    <name type="scientific">Entotheonella factor</name>
    <dbReference type="NCBI Taxonomy" id="1429438"/>
    <lineage>
        <taxon>Bacteria</taxon>
        <taxon>Pseudomonadati</taxon>
        <taxon>Nitrospinota/Tectimicrobiota group</taxon>
        <taxon>Candidatus Tectimicrobiota</taxon>
        <taxon>Candidatus Entotheonellia</taxon>
        <taxon>Candidatus Entotheonellales</taxon>
        <taxon>Candidatus Entotheonellaceae</taxon>
        <taxon>Candidatus Entotheonella</taxon>
    </lineage>
</organism>